<evidence type="ECO:0000313" key="1">
    <source>
        <dbReference type="EMBL" id="MFM9608960.1"/>
    </source>
</evidence>
<accession>A0ABW9HLP7</accession>
<reference evidence="1 2" key="1">
    <citation type="submission" date="2024-12" db="EMBL/GenBank/DDBJ databases">
        <title>Forecasting of Potato common scab and diversities of Pathogenic streptomyces spp. in china.</title>
        <authorList>
            <person name="Handique U."/>
            <person name="Wu J."/>
        </authorList>
    </citation>
    <scope>NUCLEOTIDE SEQUENCE [LARGE SCALE GENOMIC DNA]</scope>
    <source>
        <strain evidence="1 2">ZRIMU1530</strain>
    </source>
</reference>
<evidence type="ECO:0000313" key="2">
    <source>
        <dbReference type="Proteomes" id="UP001631957"/>
    </source>
</evidence>
<gene>
    <name evidence="1" type="ORF">ACKI18_09560</name>
</gene>
<dbReference type="EMBL" id="JBJVNI010000005">
    <property type="protein sequence ID" value="MFM9608960.1"/>
    <property type="molecule type" value="Genomic_DNA"/>
</dbReference>
<protein>
    <recommendedName>
        <fullName evidence="3">Alpha/beta hydrolase</fullName>
    </recommendedName>
</protein>
<comment type="caution">
    <text evidence="1">The sequence shown here is derived from an EMBL/GenBank/DDBJ whole genome shotgun (WGS) entry which is preliminary data.</text>
</comment>
<name>A0ABW9HLP7_9ACTN</name>
<sequence length="229" mass="24801">MATRIDDCTLWQAVRLDPAGVRCLRGAGRSGADWGALASEYECVPLVEPSRTWNAGGDVFDEYWSPRWEAAIGAALVDLLVETGGEPVGFSGGGLLAYLFGPTLAKLLPAGPPTRTVGLAGPGIDSGADIVVVPLHPRTGEVWRPRRAAGIVPLDARMWLYPALGIVARVSLPMPVSGGMPEGVRGDYPVSERLSYVFRPDEEVFRHRLARHPAVREPWLRAIYDRGYC</sequence>
<dbReference type="Proteomes" id="UP001631957">
    <property type="component" value="Unassembled WGS sequence"/>
</dbReference>
<dbReference type="RefSeq" id="WP_409120968.1">
    <property type="nucleotide sequence ID" value="NZ_JBJVNI010000005.1"/>
</dbReference>
<keyword evidence="2" id="KW-1185">Reference proteome</keyword>
<evidence type="ECO:0008006" key="3">
    <source>
        <dbReference type="Google" id="ProtNLM"/>
    </source>
</evidence>
<organism evidence="1 2">
    <name type="scientific">Streptomyces niveiscabiei</name>
    <dbReference type="NCBI Taxonomy" id="164115"/>
    <lineage>
        <taxon>Bacteria</taxon>
        <taxon>Bacillati</taxon>
        <taxon>Actinomycetota</taxon>
        <taxon>Actinomycetes</taxon>
        <taxon>Kitasatosporales</taxon>
        <taxon>Streptomycetaceae</taxon>
        <taxon>Streptomyces</taxon>
    </lineage>
</organism>
<proteinExistence type="predicted"/>